<proteinExistence type="predicted"/>
<evidence type="ECO:0008006" key="3">
    <source>
        <dbReference type="Google" id="ProtNLM"/>
    </source>
</evidence>
<dbReference type="Proteomes" id="UP000030762">
    <property type="component" value="Unassembled WGS sequence"/>
</dbReference>
<dbReference type="RefSeq" id="XP_008609496.1">
    <property type="nucleotide sequence ID" value="XM_008611274.1"/>
</dbReference>
<reference evidence="1 2" key="1">
    <citation type="submission" date="2012-04" db="EMBL/GenBank/DDBJ databases">
        <title>The Genome Sequence of Saprolegnia declina VS20.</title>
        <authorList>
            <consortium name="The Broad Institute Genome Sequencing Platform"/>
            <person name="Russ C."/>
            <person name="Nusbaum C."/>
            <person name="Tyler B."/>
            <person name="van West P."/>
            <person name="Dieguez-Uribeondo J."/>
            <person name="de Bruijn I."/>
            <person name="Tripathy S."/>
            <person name="Jiang R."/>
            <person name="Young S.K."/>
            <person name="Zeng Q."/>
            <person name="Gargeya S."/>
            <person name="Fitzgerald M."/>
            <person name="Haas B."/>
            <person name="Abouelleil A."/>
            <person name="Alvarado L."/>
            <person name="Arachchi H.M."/>
            <person name="Berlin A."/>
            <person name="Chapman S.B."/>
            <person name="Goldberg J."/>
            <person name="Griggs A."/>
            <person name="Gujja S."/>
            <person name="Hansen M."/>
            <person name="Howarth C."/>
            <person name="Imamovic A."/>
            <person name="Larimer J."/>
            <person name="McCowen C."/>
            <person name="Montmayeur A."/>
            <person name="Murphy C."/>
            <person name="Neiman D."/>
            <person name="Pearson M."/>
            <person name="Priest M."/>
            <person name="Roberts A."/>
            <person name="Saif S."/>
            <person name="Shea T."/>
            <person name="Sisk P."/>
            <person name="Sykes S."/>
            <person name="Wortman J."/>
            <person name="Nusbaum C."/>
            <person name="Birren B."/>
        </authorList>
    </citation>
    <scope>NUCLEOTIDE SEQUENCE [LARGE SCALE GENOMIC DNA]</scope>
    <source>
        <strain evidence="1 2">VS20</strain>
    </source>
</reference>
<dbReference type="OMA" id="GWEKVAR"/>
<dbReference type="OrthoDB" id="10402857at2759"/>
<evidence type="ECO:0000313" key="1">
    <source>
        <dbReference type="EMBL" id="EQC37334.1"/>
    </source>
</evidence>
<dbReference type="VEuPathDB" id="FungiDB:SDRG_05552"/>
<accession>T0QH93</accession>
<dbReference type="GeneID" id="19946279"/>
<organism evidence="1 2">
    <name type="scientific">Saprolegnia diclina (strain VS20)</name>
    <dbReference type="NCBI Taxonomy" id="1156394"/>
    <lineage>
        <taxon>Eukaryota</taxon>
        <taxon>Sar</taxon>
        <taxon>Stramenopiles</taxon>
        <taxon>Oomycota</taxon>
        <taxon>Saprolegniomycetes</taxon>
        <taxon>Saprolegniales</taxon>
        <taxon>Saprolegniaceae</taxon>
        <taxon>Saprolegnia</taxon>
    </lineage>
</organism>
<dbReference type="AlphaFoldDB" id="T0QH93"/>
<dbReference type="InParanoid" id="T0QH93"/>
<protein>
    <recommendedName>
        <fullName evidence="3">START domain-containing protein</fullName>
    </recommendedName>
</protein>
<gene>
    <name evidence="1" type="ORF">SDRG_05552</name>
</gene>
<dbReference type="EMBL" id="JH767145">
    <property type="protein sequence ID" value="EQC37334.1"/>
    <property type="molecule type" value="Genomic_DNA"/>
</dbReference>
<evidence type="ECO:0000313" key="2">
    <source>
        <dbReference type="Proteomes" id="UP000030762"/>
    </source>
</evidence>
<sequence length="347" mass="38707">MDMSAGLDAMDAAIMESLMDEGRPSEHYQKRQKVEMAALRTQVASLSATLALLVEAKRLQVQRSTDGWEKVARRQKLEVESALFDSTRLRRAVHEQRQLIATLERLLVKHRRAVPPERLPLESWQLRCMPRETQKRAETLHALLDDSFRSREAMDIRTQLFEHPIGHRHLSITSETSDVAAVTYVSTTFVAADYEALSEAIWSNWNVACHASCGTSAETACEDFGPDSVYCHLETGFVEATPTLFALAGLKRYVEPGRVTIVLKTMLSDERHPTPPHLILVNETQSIVVEPVKGGALRHIAVEGRYPLELPPSSALCALNLPAIDAIAFVVENGFRTLEDKTSSLTL</sequence>
<keyword evidence="2" id="KW-1185">Reference proteome</keyword>
<name>T0QH93_SAPDV</name>